<dbReference type="Proteomes" id="UP000460949">
    <property type="component" value="Unassembled WGS sequence"/>
</dbReference>
<evidence type="ECO:0000256" key="1">
    <source>
        <dbReference type="SAM" id="Phobius"/>
    </source>
</evidence>
<dbReference type="AlphaFoldDB" id="A0A845DT09"/>
<protein>
    <submittedName>
        <fullName evidence="2">Uncharacterized protein</fullName>
    </submittedName>
</protein>
<accession>A0A845DT09</accession>
<sequence length="182" mass="20858">MGKQKVILKTIIFLLAVVGVITLMVFVQSGDNETNNSLMVKWDQYMDTKGYNPIEVHQTSEHFIFSTFLNEERNQLGVLEYSEGEVIANTSEIKEDSTMSYVFLDGDYRNYLGVRFNESMNDIGKLVVETKDGNKITHDLYNREDGSTRSNILIETSFGEEDLRNLILISKSGEMLYKQEVE</sequence>
<name>A0A845DT09_9BACI</name>
<keyword evidence="1" id="KW-0812">Transmembrane</keyword>
<feature type="transmembrane region" description="Helical" evidence="1">
    <location>
        <begin position="7"/>
        <end position="27"/>
    </location>
</feature>
<evidence type="ECO:0000313" key="2">
    <source>
        <dbReference type="EMBL" id="MYL19959.1"/>
    </source>
</evidence>
<evidence type="ECO:0000313" key="3">
    <source>
        <dbReference type="Proteomes" id="UP000460949"/>
    </source>
</evidence>
<keyword evidence="1" id="KW-1133">Transmembrane helix</keyword>
<organism evidence="2 3">
    <name type="scientific">Halobacillus litoralis</name>
    <dbReference type="NCBI Taxonomy" id="45668"/>
    <lineage>
        <taxon>Bacteria</taxon>
        <taxon>Bacillati</taxon>
        <taxon>Bacillota</taxon>
        <taxon>Bacilli</taxon>
        <taxon>Bacillales</taxon>
        <taxon>Bacillaceae</taxon>
        <taxon>Halobacillus</taxon>
    </lineage>
</organism>
<dbReference type="RefSeq" id="WP_160836284.1">
    <property type="nucleotide sequence ID" value="NZ_WMET01000001.1"/>
</dbReference>
<proteinExistence type="predicted"/>
<keyword evidence="1" id="KW-0472">Membrane</keyword>
<dbReference type="EMBL" id="WMET01000001">
    <property type="protein sequence ID" value="MYL19959.1"/>
    <property type="molecule type" value="Genomic_DNA"/>
</dbReference>
<comment type="caution">
    <text evidence="2">The sequence shown here is derived from an EMBL/GenBank/DDBJ whole genome shotgun (WGS) entry which is preliminary data.</text>
</comment>
<reference evidence="2 3" key="1">
    <citation type="submission" date="2019-11" db="EMBL/GenBank/DDBJ databases">
        <title>Genome sequences of 17 halophilic strains isolated from different environments.</title>
        <authorList>
            <person name="Furrow R.E."/>
        </authorList>
    </citation>
    <scope>NUCLEOTIDE SEQUENCE [LARGE SCALE GENOMIC DNA]</scope>
    <source>
        <strain evidence="2 3">22511_23_Filter</strain>
    </source>
</reference>
<gene>
    <name evidence="2" type="ORF">GLW04_08680</name>
</gene>